<dbReference type="EMBL" id="DWWI01000056">
    <property type="protein sequence ID" value="HJC42538.1"/>
    <property type="molecule type" value="Genomic_DNA"/>
</dbReference>
<gene>
    <name evidence="2" type="ORF">H9756_02490</name>
</gene>
<evidence type="ECO:0000313" key="2">
    <source>
        <dbReference type="EMBL" id="HJC42538.1"/>
    </source>
</evidence>
<dbReference type="Gene3D" id="3.40.630.30">
    <property type="match status" value="1"/>
</dbReference>
<protein>
    <submittedName>
        <fullName evidence="2">GNAT family N-acetyltransferase</fullName>
    </submittedName>
</protein>
<dbReference type="InterPro" id="IPR016181">
    <property type="entry name" value="Acyl_CoA_acyltransferase"/>
</dbReference>
<accession>A0A9D2T0F5</accession>
<dbReference type="Proteomes" id="UP000823895">
    <property type="component" value="Unassembled WGS sequence"/>
</dbReference>
<evidence type="ECO:0000259" key="1">
    <source>
        <dbReference type="PROSITE" id="PS51186"/>
    </source>
</evidence>
<reference evidence="2" key="2">
    <citation type="submission" date="2021-04" db="EMBL/GenBank/DDBJ databases">
        <authorList>
            <person name="Gilroy R."/>
        </authorList>
    </citation>
    <scope>NUCLEOTIDE SEQUENCE</scope>
    <source>
        <strain evidence="2">CHK165-2605</strain>
    </source>
</reference>
<evidence type="ECO:0000313" key="3">
    <source>
        <dbReference type="Proteomes" id="UP000823895"/>
    </source>
</evidence>
<dbReference type="CDD" id="cd04301">
    <property type="entry name" value="NAT_SF"/>
    <property type="match status" value="1"/>
</dbReference>
<dbReference type="PROSITE" id="PS51186">
    <property type="entry name" value="GNAT"/>
    <property type="match status" value="1"/>
</dbReference>
<dbReference type="Pfam" id="PF00583">
    <property type="entry name" value="Acetyltransf_1"/>
    <property type="match status" value="1"/>
</dbReference>
<reference evidence="2" key="1">
    <citation type="journal article" date="2021" name="PeerJ">
        <title>Extensive microbial diversity within the chicken gut microbiome revealed by metagenomics and culture.</title>
        <authorList>
            <person name="Gilroy R."/>
            <person name="Ravi A."/>
            <person name="Getino M."/>
            <person name="Pursley I."/>
            <person name="Horton D.L."/>
            <person name="Alikhan N.F."/>
            <person name="Baker D."/>
            <person name="Gharbi K."/>
            <person name="Hall N."/>
            <person name="Watson M."/>
            <person name="Adriaenssens E.M."/>
            <person name="Foster-Nyarko E."/>
            <person name="Jarju S."/>
            <person name="Secka A."/>
            <person name="Antonio M."/>
            <person name="Oren A."/>
            <person name="Chaudhuri R.R."/>
            <person name="La Ragione R."/>
            <person name="Hildebrand F."/>
            <person name="Pallen M.J."/>
        </authorList>
    </citation>
    <scope>NUCLEOTIDE SEQUENCE</scope>
    <source>
        <strain evidence="2">CHK165-2605</strain>
    </source>
</reference>
<dbReference type="SUPFAM" id="SSF55729">
    <property type="entry name" value="Acyl-CoA N-acyltransferases (Nat)"/>
    <property type="match status" value="1"/>
</dbReference>
<proteinExistence type="predicted"/>
<dbReference type="InterPro" id="IPR000182">
    <property type="entry name" value="GNAT_dom"/>
</dbReference>
<dbReference type="GO" id="GO:0016747">
    <property type="term" value="F:acyltransferase activity, transferring groups other than amino-acyl groups"/>
    <property type="evidence" value="ECO:0007669"/>
    <property type="project" value="InterPro"/>
</dbReference>
<comment type="caution">
    <text evidence="2">The sequence shown here is derived from an EMBL/GenBank/DDBJ whole genome shotgun (WGS) entry which is preliminary data.</text>
</comment>
<sequence length="245" mass="27205">MKQLIENRVEELLSGQFCLCRSCLLSNRTVFSVKPDTKKPYLKILAYKNCIAVCSSEELSDGIRALLQGKSRDEIFELPFVYGQTIHYVPDYGHCQYTSAYSQYKCDVLFDEDILSLRGLTGFDNSLVFEENGSTAARAVCIAREGKQIIGIAGASETSVDSFWEIGIDVAGKYRGKGLGTYLVSRLTDELMERDIVPFYSASVTNIGSQRTAHRSGYIPVWVDTFGTILDGSSVYDDIVGKVSF</sequence>
<organism evidence="2 3">
    <name type="scientific">Candidatus Mediterraneibacter gallistercoris</name>
    <dbReference type="NCBI Taxonomy" id="2838671"/>
    <lineage>
        <taxon>Bacteria</taxon>
        <taxon>Bacillati</taxon>
        <taxon>Bacillota</taxon>
        <taxon>Clostridia</taxon>
        <taxon>Lachnospirales</taxon>
        <taxon>Lachnospiraceae</taxon>
        <taxon>Mediterraneibacter</taxon>
    </lineage>
</organism>
<name>A0A9D2T0F5_9FIRM</name>
<dbReference type="AlphaFoldDB" id="A0A9D2T0F5"/>
<feature type="domain" description="N-acetyltransferase" evidence="1">
    <location>
        <begin position="99"/>
        <end position="245"/>
    </location>
</feature>